<keyword evidence="5" id="KW-1185">Reference proteome</keyword>
<dbReference type="RefSeq" id="WP_068826839.1">
    <property type="nucleotide sequence ID" value="NZ_CP014224.1"/>
</dbReference>
<reference evidence="4 5" key="1">
    <citation type="submission" date="2016-02" db="EMBL/GenBank/DDBJ databases">
        <authorList>
            <person name="Wen L."/>
            <person name="He K."/>
            <person name="Yang H."/>
        </authorList>
    </citation>
    <scope>NUCLEOTIDE SEQUENCE [LARGE SCALE GENOMIC DNA]</scope>
    <source>
        <strain evidence="4 5">CZ1127</strain>
    </source>
</reference>
<organism evidence="4 5">
    <name type="scientific">Wenyingzhuangia fucanilytica</name>
    <dbReference type="NCBI Taxonomy" id="1790137"/>
    <lineage>
        <taxon>Bacteria</taxon>
        <taxon>Pseudomonadati</taxon>
        <taxon>Bacteroidota</taxon>
        <taxon>Flavobacteriia</taxon>
        <taxon>Flavobacteriales</taxon>
        <taxon>Flavobacteriaceae</taxon>
        <taxon>Wenyingzhuangia</taxon>
    </lineage>
</organism>
<dbReference type="Proteomes" id="UP000092967">
    <property type="component" value="Chromosome"/>
</dbReference>
<keyword evidence="3" id="KW-0012">Acyltransferase</keyword>
<evidence type="ECO:0000256" key="3">
    <source>
        <dbReference type="ARBA" id="ARBA00023315"/>
    </source>
</evidence>
<dbReference type="InterPro" id="IPR053376">
    <property type="entry name" value="Serine_acetyltransferase"/>
</dbReference>
<dbReference type="GO" id="GO:0016746">
    <property type="term" value="F:acyltransferase activity"/>
    <property type="evidence" value="ECO:0007669"/>
    <property type="project" value="UniProtKB-KW"/>
</dbReference>
<sequence length="258" mass="29070">MEEIIKELQNIKQNTDLNYSVKTSVEDFTQKIFSVLFDDSIDLAHSFEELENLFKAAAKISCMCPQEVCDETWNTFAQKLPKILKDLNKDANYFMESDPAARRIEEIYFAYPGFYALAIHRLSHEIYNQNLYLFARLMSEYAHRQTGTDIHPGATIKAPVFIDHATGIVIGETCIIEPHVKIYQGVTLGALSVSKDKQDKKRHPTVKSNVCIYANATILGGETIVGENSIIGGNVWVTKSVPDNSVVYNTIEANIKTR</sequence>
<proteinExistence type="predicted"/>
<dbReference type="CDD" id="cd03354">
    <property type="entry name" value="LbH_SAT"/>
    <property type="match status" value="1"/>
</dbReference>
<dbReference type="InterPro" id="IPR042122">
    <property type="entry name" value="Ser_AcTrfase_N_sf"/>
</dbReference>
<dbReference type="SUPFAM" id="SSF51161">
    <property type="entry name" value="Trimeric LpxA-like enzymes"/>
    <property type="match status" value="1"/>
</dbReference>
<dbReference type="GO" id="GO:0008652">
    <property type="term" value="P:amino acid biosynthetic process"/>
    <property type="evidence" value="ECO:0007669"/>
    <property type="project" value="UniProtKB-KW"/>
</dbReference>
<dbReference type="InterPro" id="IPR011004">
    <property type="entry name" value="Trimer_LpxA-like_sf"/>
</dbReference>
<keyword evidence="1" id="KW-0028">Amino-acid biosynthesis</keyword>
<dbReference type="STRING" id="1790137.AXE80_09915"/>
<evidence type="ECO:0000256" key="2">
    <source>
        <dbReference type="ARBA" id="ARBA00022679"/>
    </source>
</evidence>
<dbReference type="EMBL" id="CP014224">
    <property type="protein sequence ID" value="ANW96574.1"/>
    <property type="molecule type" value="Genomic_DNA"/>
</dbReference>
<dbReference type="PANTHER" id="PTHR42811">
    <property type="entry name" value="SERINE ACETYLTRANSFERASE"/>
    <property type="match status" value="1"/>
</dbReference>
<dbReference type="KEGG" id="wfu:AXE80_09915"/>
<keyword evidence="2 4" id="KW-0808">Transferase</keyword>
<protein>
    <submittedName>
        <fullName evidence="4">Serine acetyltransferase</fullName>
    </submittedName>
</protein>
<evidence type="ECO:0000313" key="5">
    <source>
        <dbReference type="Proteomes" id="UP000092967"/>
    </source>
</evidence>
<accession>A0A1B1Y754</accession>
<dbReference type="InterPro" id="IPR045304">
    <property type="entry name" value="LbH_SAT"/>
</dbReference>
<evidence type="ECO:0000313" key="4">
    <source>
        <dbReference type="EMBL" id="ANW96574.1"/>
    </source>
</evidence>
<dbReference type="NCBIfam" id="NF041874">
    <property type="entry name" value="EPS_EpsC"/>
    <property type="match status" value="1"/>
</dbReference>
<dbReference type="Gene3D" id="2.160.10.10">
    <property type="entry name" value="Hexapeptide repeat proteins"/>
    <property type="match status" value="1"/>
</dbReference>
<dbReference type="AlphaFoldDB" id="A0A1B1Y754"/>
<dbReference type="OrthoDB" id="9801456at2"/>
<evidence type="ECO:0000256" key="1">
    <source>
        <dbReference type="ARBA" id="ARBA00022605"/>
    </source>
</evidence>
<name>A0A1B1Y754_9FLAO</name>
<gene>
    <name evidence="4" type="ORF">AXE80_09915</name>
</gene>
<dbReference type="Gene3D" id="1.10.3130.10">
    <property type="entry name" value="serine acetyltransferase, domain 1"/>
    <property type="match status" value="1"/>
</dbReference>